<feature type="transmembrane region" description="Helical" evidence="5">
    <location>
        <begin position="72"/>
        <end position="98"/>
    </location>
</feature>
<evidence type="ECO:0000256" key="5">
    <source>
        <dbReference type="SAM" id="Phobius"/>
    </source>
</evidence>
<accession>A0ABR8TKV2</accession>
<evidence type="ECO:0000256" key="4">
    <source>
        <dbReference type="ARBA" id="ARBA00023136"/>
    </source>
</evidence>
<dbReference type="Pfam" id="PF01124">
    <property type="entry name" value="MAPEG"/>
    <property type="match status" value="1"/>
</dbReference>
<dbReference type="EMBL" id="JACSQG010000001">
    <property type="protein sequence ID" value="MBD7976401.1"/>
    <property type="molecule type" value="Genomic_DNA"/>
</dbReference>
<comment type="subcellular location">
    <subcellularLocation>
        <location evidence="1">Membrane</location>
    </subcellularLocation>
</comment>
<proteinExistence type="predicted"/>
<evidence type="ECO:0000256" key="3">
    <source>
        <dbReference type="ARBA" id="ARBA00022989"/>
    </source>
</evidence>
<keyword evidence="3 5" id="KW-1133">Transmembrane helix</keyword>
<reference evidence="6 7" key="1">
    <citation type="submission" date="2020-08" db="EMBL/GenBank/DDBJ databases">
        <title>A Genomic Blueprint of the Chicken Gut Microbiome.</title>
        <authorList>
            <person name="Gilroy R."/>
            <person name="Ravi A."/>
            <person name="Getino M."/>
            <person name="Pursley I."/>
            <person name="Horton D.L."/>
            <person name="Alikhan N.-F."/>
            <person name="Baker D."/>
            <person name="Gharbi K."/>
            <person name="Hall N."/>
            <person name="Watson M."/>
            <person name="Adriaenssens E.M."/>
            <person name="Foster-Nyarko E."/>
            <person name="Jarju S."/>
            <person name="Secka A."/>
            <person name="Antonio M."/>
            <person name="Oren A."/>
            <person name="Chaudhuri R."/>
            <person name="La Ragione R.M."/>
            <person name="Hildebrand F."/>
            <person name="Pallen M.J."/>
        </authorList>
    </citation>
    <scope>NUCLEOTIDE SEQUENCE [LARGE SCALE GENOMIC DNA]</scope>
    <source>
        <strain evidence="6 7">Sa2CUA2</strain>
    </source>
</reference>
<keyword evidence="4 5" id="KW-0472">Membrane</keyword>
<comment type="caution">
    <text evidence="6">The sequence shown here is derived from an EMBL/GenBank/DDBJ whole genome shotgun (WGS) entry which is preliminary data.</text>
</comment>
<dbReference type="Proteomes" id="UP000611945">
    <property type="component" value="Unassembled WGS sequence"/>
</dbReference>
<keyword evidence="2 5" id="KW-0812">Transmembrane</keyword>
<dbReference type="InterPro" id="IPR001129">
    <property type="entry name" value="Membr-assoc_MAPEG"/>
</dbReference>
<feature type="transmembrane region" description="Helical" evidence="5">
    <location>
        <begin position="118"/>
        <end position="137"/>
    </location>
</feature>
<keyword evidence="7" id="KW-1185">Reference proteome</keyword>
<gene>
    <name evidence="6" type="ORF">H9642_04275</name>
</gene>
<dbReference type="SUPFAM" id="SSF161084">
    <property type="entry name" value="MAPEG domain-like"/>
    <property type="match status" value="1"/>
</dbReference>
<evidence type="ECO:0000256" key="1">
    <source>
        <dbReference type="ARBA" id="ARBA00004370"/>
    </source>
</evidence>
<dbReference type="InterPro" id="IPR023352">
    <property type="entry name" value="MAPEG-like_dom_sf"/>
</dbReference>
<evidence type="ECO:0000256" key="2">
    <source>
        <dbReference type="ARBA" id="ARBA00022692"/>
    </source>
</evidence>
<protein>
    <submittedName>
        <fullName evidence="6">MAPEG family protein</fullName>
    </submittedName>
</protein>
<sequence length="140" mass="16183">MEHNLILQPLFALIMLTAIVWIFMYVRRLAFILNNRIDPQRIATPEQLNSVLPAEINNSSNNLKNLFELPTLFYILCLILFATQHVDMIFLYSAWAYVGLRAIHSLIHCTTNVVNLRFAAYFLSSLVLWFITVRLAVSVL</sequence>
<dbReference type="Gene3D" id="1.20.120.550">
    <property type="entry name" value="Membrane associated eicosanoid/glutathione metabolism-like domain"/>
    <property type="match status" value="1"/>
</dbReference>
<feature type="transmembrane region" description="Helical" evidence="5">
    <location>
        <begin position="6"/>
        <end position="26"/>
    </location>
</feature>
<evidence type="ECO:0000313" key="7">
    <source>
        <dbReference type="Proteomes" id="UP000611945"/>
    </source>
</evidence>
<organism evidence="6 7">
    <name type="scientific">Serpens gallinarum</name>
    <dbReference type="NCBI Taxonomy" id="2763075"/>
    <lineage>
        <taxon>Bacteria</taxon>
        <taxon>Pseudomonadati</taxon>
        <taxon>Pseudomonadota</taxon>
        <taxon>Gammaproteobacteria</taxon>
        <taxon>Pseudomonadales</taxon>
        <taxon>Pseudomonadaceae</taxon>
        <taxon>Pseudomonas</taxon>
    </lineage>
</organism>
<dbReference type="RefSeq" id="WP_251835154.1">
    <property type="nucleotide sequence ID" value="NZ_JACSQG010000001.1"/>
</dbReference>
<evidence type="ECO:0000313" key="6">
    <source>
        <dbReference type="EMBL" id="MBD7976401.1"/>
    </source>
</evidence>
<name>A0ABR8TKV2_9PSED</name>